<evidence type="ECO:0000313" key="3">
    <source>
        <dbReference type="Proteomes" id="UP000515811"/>
    </source>
</evidence>
<dbReference type="EMBL" id="CP060714">
    <property type="protein sequence ID" value="QNN55457.1"/>
    <property type="molecule type" value="Genomic_DNA"/>
</dbReference>
<sequence length="1296" mass="146180">MPIKSLNDPTQNKAEYSIGRDVALSYCSDTCLLKAIDDRSRIVRTGQTPATALTVILSEDRLLVPVAGAPRPPAHVLGEQHSQAGARARWDRLVGCSHPALMPVYRVCDCMAETGILNGQEFEDASTTPAWKKVRGIVGRVADSTPAHAPIGFDQWRHWMADLAEGLAELERQGLAHGDPYPFNAVHTGQYATWVDFGHMTDDPAQRYKDAWAFVLFTVLHTHRLSSAYSTDLLHNLAAALAESDKPGRFERIKDVLARPYEDITPLEDPRTPSSIFASVLAQQQPEKVFKGPDVPELLLKSSIQYFSDVLHHIQRGNQYFTAFHVEQQRHLFMEQEMVRLTVPQAEHARVMNTMTQSAENDRHQLVEQLERLQRQISERDNHISGLSQQLTQKDQFAEQLEQLKHQISARDTHAIELNRQLTQKDEQIEQLNRMVHDHGQHVNHLTDVSKSHYDQLTQVIGSRSWKVTRPLRALARFVKWGGMSDVDRGKLYNIAKRTYHRIPVSYDTKLVLRKYFLKVTGWSPSTPAAANRTAAMASRPVVAAGSAPVTAAAPSEASGPVASLGTLLQTQNTGNRIPYFGVRRPEGQRRVAILTNQLLDWNDGRPRFGGGERYALELARLLKEMSFDVTFYQPSFKAPGEGEYYGFKVVLLRTADSIGEFHHGLCSEFTELTRDFDHVYYHLPEYASGRVREDGLMTCHGIWFDHNNYPGAIFRTPEWFQQLYSAFSSPRCVVSVDTNSIGVMRSLWPELSSNMRFIPNFYDESSYFPRPESRNPDRLTILFPRRSQINRGSRIFGEIVSLIPHDVQIIWLGEGDPVDTQIVKDVCKNDKRASFAVADFDQMPQWYQKADIAVIPTIACEGTSLSCIEALAVGCAVVSTNVGGLPDLVYDGMNGLLVDPDARSLAAAINRLIVDHELRTRLQKTAVDTAHHFELKSWRKRWADVLHEYGWVTDRALDAWKGQQGDRSLSSETRQAERWLILTRNAIHGGVESLIREEAKGLNAPVVVCGGHDRKDTCPFEYTRADDPKALARIVANHDVILYHWLPDWCLDVLKRSGKRCIEFVHRTDTADSDKTVPTALVTHSAFLARFIHETSGRPCRVVDHPIAIDRFTPQTRKGRFVGAITSYYDTKGIDIFLQAWAQIKTRFPEHGVRFYGAGDDLPKFRKLASDLGLDVDFRDATTEPWEAMKDFACFVVPSRIEGLPVAILEALAMNIPVVASDLPGMVEFNELSKARGYSSFVHLARKEDPQDFAAVVARVLDSDVQHDSSTYINDYYSPQKHCSDLVSIYRELCH</sequence>
<dbReference type="GO" id="GO:0016740">
    <property type="term" value="F:transferase activity"/>
    <property type="evidence" value="ECO:0007669"/>
    <property type="project" value="UniProtKB-KW"/>
</dbReference>
<dbReference type="Proteomes" id="UP000515811">
    <property type="component" value="Chromosome"/>
</dbReference>
<proteinExistence type="predicted"/>
<dbReference type="RefSeq" id="WP_187595730.1">
    <property type="nucleotide sequence ID" value="NZ_CP060714.1"/>
</dbReference>
<accession>A0A7G9RIN2</accession>
<protein>
    <submittedName>
        <fullName evidence="2">Glycosyltransferase</fullName>
    </submittedName>
</protein>
<dbReference type="PANTHER" id="PTHR12526">
    <property type="entry name" value="GLYCOSYLTRANSFERASE"/>
    <property type="match status" value="1"/>
</dbReference>
<reference evidence="2 3" key="1">
    <citation type="submission" date="2020-08" db="EMBL/GenBank/DDBJ databases">
        <title>Genome sequence of Diaphorobacter ruginosibacter DSM 27467T.</title>
        <authorList>
            <person name="Hyun D.-W."/>
            <person name="Bae J.-W."/>
        </authorList>
    </citation>
    <scope>NUCLEOTIDE SEQUENCE [LARGE SCALE GENOMIC DNA]</scope>
    <source>
        <strain evidence="2 3">DSM 27467</strain>
    </source>
</reference>
<dbReference type="KEGG" id="drg:H9K76_12330"/>
<dbReference type="Gene3D" id="3.40.50.2000">
    <property type="entry name" value="Glycogen Phosphorylase B"/>
    <property type="match status" value="3"/>
</dbReference>
<dbReference type="PANTHER" id="PTHR12526:SF630">
    <property type="entry name" value="GLYCOSYLTRANSFERASE"/>
    <property type="match status" value="1"/>
</dbReference>
<keyword evidence="1" id="KW-0175">Coiled coil</keyword>
<evidence type="ECO:0000256" key="1">
    <source>
        <dbReference type="SAM" id="Coils"/>
    </source>
</evidence>
<keyword evidence="3" id="KW-1185">Reference proteome</keyword>
<dbReference type="SUPFAM" id="SSF53756">
    <property type="entry name" value="UDP-Glycosyltransferase/glycogen phosphorylase"/>
    <property type="match status" value="2"/>
</dbReference>
<organism evidence="2 3">
    <name type="scientific">Diaphorobacter ruginosibacter</name>
    <dbReference type="NCBI Taxonomy" id="1715720"/>
    <lineage>
        <taxon>Bacteria</taxon>
        <taxon>Pseudomonadati</taxon>
        <taxon>Pseudomonadota</taxon>
        <taxon>Betaproteobacteria</taxon>
        <taxon>Burkholderiales</taxon>
        <taxon>Comamonadaceae</taxon>
        <taxon>Diaphorobacter</taxon>
    </lineage>
</organism>
<name>A0A7G9RIN2_9BURK</name>
<dbReference type="CDD" id="cd03801">
    <property type="entry name" value="GT4_PimA-like"/>
    <property type="match status" value="2"/>
</dbReference>
<gene>
    <name evidence="2" type="ORF">H9K76_12330</name>
</gene>
<dbReference type="SUPFAM" id="SSF56112">
    <property type="entry name" value="Protein kinase-like (PK-like)"/>
    <property type="match status" value="1"/>
</dbReference>
<evidence type="ECO:0000313" key="2">
    <source>
        <dbReference type="EMBL" id="QNN55457.1"/>
    </source>
</evidence>
<keyword evidence="2" id="KW-0808">Transferase</keyword>
<dbReference type="InterPro" id="IPR011009">
    <property type="entry name" value="Kinase-like_dom_sf"/>
</dbReference>
<feature type="coiled-coil region" evidence="1">
    <location>
        <begin position="356"/>
        <end position="435"/>
    </location>
</feature>
<dbReference type="Pfam" id="PF13692">
    <property type="entry name" value="Glyco_trans_1_4"/>
    <property type="match status" value="2"/>
</dbReference>